<feature type="non-terminal residue" evidence="1">
    <location>
        <position position="1"/>
    </location>
</feature>
<proteinExistence type="predicted"/>
<accession>A0A371FDL7</accession>
<dbReference type="PANTHER" id="PTHR31694">
    <property type="entry name" value="DESICCATION-LIKE PROTEIN"/>
    <property type="match status" value="1"/>
</dbReference>
<gene>
    <name evidence="1" type="ORF">CR513_43651</name>
</gene>
<dbReference type="OrthoDB" id="1729908at2759"/>
<protein>
    <submittedName>
        <fullName evidence="1">Uncharacterized protein</fullName>
    </submittedName>
</protein>
<name>A0A371FDL7_MUCPR</name>
<comment type="caution">
    <text evidence="1">The sequence shown here is derived from an EMBL/GenBank/DDBJ whole genome shotgun (WGS) entry which is preliminary data.</text>
</comment>
<dbReference type="AlphaFoldDB" id="A0A371FDL7"/>
<dbReference type="EMBL" id="QJKJ01009530">
    <property type="protein sequence ID" value="RDX76365.1"/>
    <property type="molecule type" value="Genomic_DNA"/>
</dbReference>
<organism evidence="1 2">
    <name type="scientific">Mucuna pruriens</name>
    <name type="common">Velvet bean</name>
    <name type="synonym">Dolichos pruriens</name>
    <dbReference type="NCBI Taxonomy" id="157652"/>
    <lineage>
        <taxon>Eukaryota</taxon>
        <taxon>Viridiplantae</taxon>
        <taxon>Streptophyta</taxon>
        <taxon>Embryophyta</taxon>
        <taxon>Tracheophyta</taxon>
        <taxon>Spermatophyta</taxon>
        <taxon>Magnoliopsida</taxon>
        <taxon>eudicotyledons</taxon>
        <taxon>Gunneridae</taxon>
        <taxon>Pentapetalae</taxon>
        <taxon>rosids</taxon>
        <taxon>fabids</taxon>
        <taxon>Fabales</taxon>
        <taxon>Fabaceae</taxon>
        <taxon>Papilionoideae</taxon>
        <taxon>50 kb inversion clade</taxon>
        <taxon>NPAAA clade</taxon>
        <taxon>indigoferoid/millettioid clade</taxon>
        <taxon>Phaseoleae</taxon>
        <taxon>Mucuna</taxon>
    </lineage>
</organism>
<reference evidence="1" key="1">
    <citation type="submission" date="2018-05" db="EMBL/GenBank/DDBJ databases">
        <title>Draft genome of Mucuna pruriens seed.</title>
        <authorList>
            <person name="Nnadi N.E."/>
            <person name="Vos R."/>
            <person name="Hasami M.H."/>
            <person name="Devisetty U.K."/>
            <person name="Aguiy J.C."/>
        </authorList>
    </citation>
    <scope>NUCLEOTIDE SEQUENCE [LARGE SCALE GENOMIC DNA]</scope>
    <source>
        <strain evidence="1">JCA_2017</strain>
    </source>
</reference>
<dbReference type="Proteomes" id="UP000257109">
    <property type="component" value="Unassembled WGS sequence"/>
</dbReference>
<evidence type="ECO:0000313" key="1">
    <source>
        <dbReference type="EMBL" id="RDX76365.1"/>
    </source>
</evidence>
<dbReference type="InterPro" id="IPR052965">
    <property type="entry name" value="Pigment-catalase-like"/>
</dbReference>
<sequence>MAFHTLSTAVLVNVSQAQSPKSDSDLLAFQLILEYLVAEFFFYGATELTHGGPSPIGGKLAILDPFTKHVILQFALQKLSWTFEVVLSLYNYNFVYGKKKEKKILHLLAFIFEMNN</sequence>
<dbReference type="PANTHER" id="PTHR31694:SF12">
    <property type="entry name" value="DESICCATION-LIKE PROTEIN"/>
    <property type="match status" value="1"/>
</dbReference>
<dbReference type="STRING" id="157652.A0A371FDL7"/>
<evidence type="ECO:0000313" key="2">
    <source>
        <dbReference type="Proteomes" id="UP000257109"/>
    </source>
</evidence>
<keyword evidence="2" id="KW-1185">Reference proteome</keyword>